<dbReference type="AlphaFoldDB" id="A0A1C7MYD5"/>
<organism evidence="1 2">
    <name type="scientific">Choanephora cucurbitarum</name>
    <dbReference type="NCBI Taxonomy" id="101091"/>
    <lineage>
        <taxon>Eukaryota</taxon>
        <taxon>Fungi</taxon>
        <taxon>Fungi incertae sedis</taxon>
        <taxon>Mucoromycota</taxon>
        <taxon>Mucoromycotina</taxon>
        <taxon>Mucoromycetes</taxon>
        <taxon>Mucorales</taxon>
        <taxon>Mucorineae</taxon>
        <taxon>Choanephoraceae</taxon>
        <taxon>Choanephoroideae</taxon>
        <taxon>Choanephora</taxon>
    </lineage>
</organism>
<dbReference type="Proteomes" id="UP000093000">
    <property type="component" value="Unassembled WGS sequence"/>
</dbReference>
<comment type="caution">
    <text evidence="1">The sequence shown here is derived from an EMBL/GenBank/DDBJ whole genome shotgun (WGS) entry which is preliminary data.</text>
</comment>
<name>A0A1C7MYD5_9FUNG</name>
<sequence>MDKAARNESWEGVTIDDSFVEDNSHSHRNSLTLLNHLFRIAPARPVSSLTEYMALIVSRNFRPLDSVSNRFLALPVISAPEEQETSVDSCIEIQVLPKVSSKL</sequence>
<dbReference type="EMBL" id="LUGH01001034">
    <property type="protein sequence ID" value="OBZ81847.1"/>
    <property type="molecule type" value="Genomic_DNA"/>
</dbReference>
<dbReference type="InParanoid" id="A0A1C7MYD5"/>
<keyword evidence="2" id="KW-1185">Reference proteome</keyword>
<accession>A0A1C7MYD5</accession>
<reference evidence="1 2" key="1">
    <citation type="submission" date="2016-03" db="EMBL/GenBank/DDBJ databases">
        <title>Choanephora cucurbitarum.</title>
        <authorList>
            <person name="Min B."/>
            <person name="Park H."/>
            <person name="Park J.-H."/>
            <person name="Shin H.-D."/>
            <person name="Choi I.-G."/>
        </authorList>
    </citation>
    <scope>NUCLEOTIDE SEQUENCE [LARGE SCALE GENOMIC DNA]</scope>
    <source>
        <strain evidence="1 2">KUS-F28377</strain>
    </source>
</reference>
<evidence type="ECO:0000313" key="2">
    <source>
        <dbReference type="Proteomes" id="UP000093000"/>
    </source>
</evidence>
<proteinExistence type="predicted"/>
<evidence type="ECO:0000313" key="1">
    <source>
        <dbReference type="EMBL" id="OBZ81847.1"/>
    </source>
</evidence>
<gene>
    <name evidence="1" type="ORF">A0J61_10105</name>
</gene>
<protein>
    <submittedName>
        <fullName evidence="1">Uncharacterized protein</fullName>
    </submittedName>
</protein>